<dbReference type="InterPro" id="IPR041561">
    <property type="entry name" value="PglD_N"/>
</dbReference>
<evidence type="ECO:0000256" key="5">
    <source>
        <dbReference type="PIRSR" id="PIRSR620019-1"/>
    </source>
</evidence>
<gene>
    <name evidence="7" type="ORF">V474_06135</name>
</gene>
<dbReference type="RefSeq" id="WP_059153577.1">
    <property type="nucleotide sequence ID" value="NZ_KQ130461.1"/>
</dbReference>
<dbReference type="Pfam" id="PF17836">
    <property type="entry name" value="PglD_N"/>
    <property type="match status" value="1"/>
</dbReference>
<protein>
    <submittedName>
        <fullName evidence="7">Acetyltransferase</fullName>
    </submittedName>
</protein>
<dbReference type="CDD" id="cd03360">
    <property type="entry name" value="LbH_AT_putative"/>
    <property type="match status" value="1"/>
</dbReference>
<dbReference type="Gene3D" id="3.40.50.20">
    <property type="match status" value="1"/>
</dbReference>
<dbReference type="PANTHER" id="PTHR43300:SF7">
    <property type="entry name" value="UDP-N-ACETYLBACILLOSAMINE N-ACETYLTRANSFERASE"/>
    <property type="match status" value="1"/>
</dbReference>
<comment type="similarity">
    <text evidence="1">Belongs to the transferase hexapeptide repeat family.</text>
</comment>
<dbReference type="AlphaFoldDB" id="A0A0J7XG43"/>
<organism evidence="7 8">
    <name type="scientific">Novosphingobium barchaimii LL02</name>
    <dbReference type="NCBI Taxonomy" id="1114963"/>
    <lineage>
        <taxon>Bacteria</taxon>
        <taxon>Pseudomonadati</taxon>
        <taxon>Pseudomonadota</taxon>
        <taxon>Alphaproteobacteria</taxon>
        <taxon>Sphingomonadales</taxon>
        <taxon>Sphingomonadaceae</taxon>
        <taxon>Novosphingobium</taxon>
    </lineage>
</organism>
<dbReference type="NCBIfam" id="TIGR03570">
    <property type="entry name" value="NeuD_NnaD"/>
    <property type="match status" value="1"/>
</dbReference>
<proteinExistence type="inferred from homology"/>
<name>A0A0J7XG43_9SPHN</name>
<keyword evidence="4" id="KW-0012">Acyltransferase</keyword>
<comment type="caution">
    <text evidence="7">The sequence shown here is derived from an EMBL/GenBank/DDBJ whole genome shotgun (WGS) entry which is preliminary data.</text>
</comment>
<feature type="site" description="Increases basicity of active site His" evidence="5">
    <location>
        <position position="138"/>
    </location>
</feature>
<evidence type="ECO:0000256" key="3">
    <source>
        <dbReference type="ARBA" id="ARBA00022737"/>
    </source>
</evidence>
<accession>A0A0J7XG43</accession>
<keyword evidence="8" id="KW-1185">Reference proteome</keyword>
<dbReference type="PATRIC" id="fig|1114963.3.peg.4873"/>
<evidence type="ECO:0000313" key="7">
    <source>
        <dbReference type="EMBL" id="KMS50674.1"/>
    </source>
</evidence>
<dbReference type="SUPFAM" id="SSF51161">
    <property type="entry name" value="Trimeric LpxA-like enzymes"/>
    <property type="match status" value="1"/>
</dbReference>
<dbReference type="Proteomes" id="UP000052268">
    <property type="component" value="Unassembled WGS sequence"/>
</dbReference>
<evidence type="ECO:0000259" key="6">
    <source>
        <dbReference type="Pfam" id="PF17836"/>
    </source>
</evidence>
<dbReference type="InterPro" id="IPR050179">
    <property type="entry name" value="Trans_hexapeptide_repeat"/>
</dbReference>
<evidence type="ECO:0000256" key="2">
    <source>
        <dbReference type="ARBA" id="ARBA00022679"/>
    </source>
</evidence>
<dbReference type="Gene3D" id="2.160.10.10">
    <property type="entry name" value="Hexapeptide repeat proteins"/>
    <property type="match status" value="1"/>
</dbReference>
<evidence type="ECO:0000256" key="1">
    <source>
        <dbReference type="ARBA" id="ARBA00007274"/>
    </source>
</evidence>
<dbReference type="PANTHER" id="PTHR43300">
    <property type="entry name" value="ACETYLTRANSFERASE"/>
    <property type="match status" value="1"/>
</dbReference>
<evidence type="ECO:0000313" key="8">
    <source>
        <dbReference type="Proteomes" id="UP000052268"/>
    </source>
</evidence>
<dbReference type="GO" id="GO:0016746">
    <property type="term" value="F:acyltransferase activity"/>
    <property type="evidence" value="ECO:0007669"/>
    <property type="project" value="UniProtKB-KW"/>
</dbReference>
<sequence length="210" mass="22232">MTRLIGIYGAGGCGRGIMPLARAMLLAEDARLVFIDDGAAQSHINGHAVMSFARFNEEEADDKHVALAVAASAVRAEMARKCDEAGLPLLSVWARDAIVMDNVEIAEGALVSPYVTFTSNIKVGRCFHANLYSYVEHDCVIGDYVTFAPGVRCNGNIRIGDRAYIGSGAVIRQNLTIGADAVVGMGAIVTKDVPPGVTVVGNPARILEKN</sequence>
<dbReference type="OrthoDB" id="9815592at2"/>
<keyword evidence="2 7" id="KW-0808">Transferase</keyword>
<feature type="domain" description="PglD N-terminal" evidence="6">
    <location>
        <begin position="5"/>
        <end position="81"/>
    </location>
</feature>
<keyword evidence="3" id="KW-0677">Repeat</keyword>
<dbReference type="PROSITE" id="PS00101">
    <property type="entry name" value="HEXAPEP_TRANSFERASES"/>
    <property type="match status" value="1"/>
</dbReference>
<reference evidence="7 8" key="1">
    <citation type="journal article" date="2015" name="G3 (Bethesda)">
        <title>Insights into Ongoing Evolution of the Hexachlorocyclohexane Catabolic Pathway from Comparative Genomics of Ten Sphingomonadaceae Strains.</title>
        <authorList>
            <person name="Pearce S.L."/>
            <person name="Oakeshott J.G."/>
            <person name="Pandey G."/>
        </authorList>
    </citation>
    <scope>NUCLEOTIDE SEQUENCE [LARGE SCALE GENOMIC DNA]</scope>
    <source>
        <strain evidence="7 8">LL02</strain>
    </source>
</reference>
<dbReference type="InterPro" id="IPR011004">
    <property type="entry name" value="Trimer_LpxA-like_sf"/>
</dbReference>
<dbReference type="InterPro" id="IPR020019">
    <property type="entry name" value="AcTrfase_PglD-like"/>
</dbReference>
<dbReference type="Pfam" id="PF00132">
    <property type="entry name" value="Hexapep"/>
    <property type="match status" value="1"/>
</dbReference>
<evidence type="ECO:0000256" key="4">
    <source>
        <dbReference type="ARBA" id="ARBA00023315"/>
    </source>
</evidence>
<dbReference type="EMBL" id="JACU01000015">
    <property type="protein sequence ID" value="KMS50674.1"/>
    <property type="molecule type" value="Genomic_DNA"/>
</dbReference>
<dbReference type="InterPro" id="IPR018357">
    <property type="entry name" value="Hexapep_transf_CS"/>
</dbReference>
<dbReference type="InterPro" id="IPR001451">
    <property type="entry name" value="Hexapep"/>
</dbReference>
<feature type="active site" description="Proton acceptor" evidence="5">
    <location>
        <position position="137"/>
    </location>
</feature>